<feature type="transmembrane region" description="Helical" evidence="5">
    <location>
        <begin position="72"/>
        <end position="94"/>
    </location>
</feature>
<reference evidence="6 8" key="1">
    <citation type="submission" date="2016-11" db="EMBL/GenBank/DDBJ databases">
        <authorList>
            <person name="Klemetsen T."/>
        </authorList>
    </citation>
    <scope>NUCLEOTIDE SEQUENCE [LARGE SCALE GENOMIC DNA]</scope>
    <source>
        <strain evidence="6">MT 2528</strain>
    </source>
</reference>
<dbReference type="InterPro" id="IPR052719">
    <property type="entry name" value="CvpA-like"/>
</dbReference>
<keyword evidence="4 5" id="KW-0472">Membrane</keyword>
<protein>
    <submittedName>
        <fullName evidence="7">Colicin V production protein</fullName>
    </submittedName>
</protein>
<dbReference type="Proteomes" id="UP000183794">
    <property type="component" value="Unassembled WGS sequence"/>
</dbReference>
<dbReference type="GO" id="GO:0016020">
    <property type="term" value="C:membrane"/>
    <property type="evidence" value="ECO:0007669"/>
    <property type="project" value="UniProtKB-SubCell"/>
</dbReference>
<evidence type="ECO:0000313" key="8">
    <source>
        <dbReference type="Proteomes" id="UP000182660"/>
    </source>
</evidence>
<dbReference type="Pfam" id="PF02674">
    <property type="entry name" value="Colicin_V"/>
    <property type="match status" value="1"/>
</dbReference>
<dbReference type="OrthoDB" id="9810601at2"/>
<dbReference type="HOGENOM" id="CLU_092720_2_3_6"/>
<evidence type="ECO:0000256" key="3">
    <source>
        <dbReference type="ARBA" id="ARBA00022989"/>
    </source>
</evidence>
<evidence type="ECO:0000256" key="4">
    <source>
        <dbReference type="ARBA" id="ARBA00023136"/>
    </source>
</evidence>
<keyword evidence="8" id="KW-1185">Reference proteome</keyword>
<sequence length="169" mass="18899">MAWIDYLILGIVGLSSVISLVRGFVKEAFSLCTWFCAFFISRYYYQDIAAYLENFDAFSSAFSEQLVKNGVAIALLFISTLILGALLNYILGQLVDKTGLSGTDRLLGVCFGIARGILVVCVLLLFLQLFTSFPETAWWQGSPLIAELKPLIKWFFEHQASAWDNMQGL</sequence>
<name>A0A090IEW8_9GAMM</name>
<dbReference type="PANTHER" id="PTHR36926:SF1">
    <property type="entry name" value="COLICIN V PRODUCTION PROTEIN"/>
    <property type="match status" value="1"/>
</dbReference>
<dbReference type="InterPro" id="IPR003825">
    <property type="entry name" value="Colicin-V_CvpA"/>
</dbReference>
<evidence type="ECO:0000256" key="1">
    <source>
        <dbReference type="ARBA" id="ARBA00004141"/>
    </source>
</evidence>
<dbReference type="Proteomes" id="UP000182660">
    <property type="component" value="Unassembled WGS sequence"/>
</dbReference>
<dbReference type="GeneID" id="61296853"/>
<feature type="transmembrane region" description="Helical" evidence="5">
    <location>
        <begin position="106"/>
        <end position="130"/>
    </location>
</feature>
<proteinExistence type="predicted"/>
<organism evidence="7 9">
    <name type="scientific">Moritella viscosa</name>
    <dbReference type="NCBI Taxonomy" id="80854"/>
    <lineage>
        <taxon>Bacteria</taxon>
        <taxon>Pseudomonadati</taxon>
        <taxon>Pseudomonadota</taxon>
        <taxon>Gammaproteobacteria</taxon>
        <taxon>Alteromonadales</taxon>
        <taxon>Moritellaceae</taxon>
        <taxon>Moritella</taxon>
    </lineage>
</organism>
<evidence type="ECO:0000256" key="2">
    <source>
        <dbReference type="ARBA" id="ARBA00022692"/>
    </source>
</evidence>
<reference evidence="7 9" key="2">
    <citation type="submission" date="2016-11" db="EMBL/GenBank/DDBJ databases">
        <authorList>
            <person name="Jaros S."/>
            <person name="Januszkiewicz K."/>
            <person name="Wedrychowicz H."/>
        </authorList>
    </citation>
    <scope>NUCLEOTIDE SEQUENCE [LARGE SCALE GENOMIC DNA]</scope>
    <source>
        <strain evidence="7">NVI 5450</strain>
    </source>
</reference>
<dbReference type="AlphaFoldDB" id="A0A090IEW8"/>
<evidence type="ECO:0000313" key="9">
    <source>
        <dbReference type="Proteomes" id="UP000183794"/>
    </source>
</evidence>
<dbReference type="PATRIC" id="fig|80854.5.peg.3225"/>
<feature type="transmembrane region" description="Helical" evidence="5">
    <location>
        <begin position="6"/>
        <end position="25"/>
    </location>
</feature>
<dbReference type="EMBL" id="FPLJ01000065">
    <property type="protein sequence ID" value="SGY95542.1"/>
    <property type="molecule type" value="Genomic_DNA"/>
</dbReference>
<dbReference type="RefSeq" id="WP_045111104.1">
    <property type="nucleotide sequence ID" value="NZ_CAWQZC010000031.1"/>
</dbReference>
<gene>
    <name evidence="6" type="ORF">MT2528_3017</name>
    <name evidence="7" type="ORF">NVI5450_3213</name>
</gene>
<evidence type="ECO:0000313" key="7">
    <source>
        <dbReference type="EMBL" id="SGZ07561.1"/>
    </source>
</evidence>
<comment type="subcellular location">
    <subcellularLocation>
        <location evidence="1">Membrane</location>
        <topology evidence="1">Multi-pass membrane protein</topology>
    </subcellularLocation>
</comment>
<evidence type="ECO:0000256" key="5">
    <source>
        <dbReference type="SAM" id="Phobius"/>
    </source>
</evidence>
<dbReference type="PANTHER" id="PTHR36926">
    <property type="entry name" value="COLICIN V PRODUCTION PROTEIN"/>
    <property type="match status" value="1"/>
</dbReference>
<dbReference type="EMBL" id="FPLD01000086">
    <property type="protein sequence ID" value="SGZ07561.1"/>
    <property type="molecule type" value="Genomic_DNA"/>
</dbReference>
<dbReference type="STRING" id="80854.MVIS_3043"/>
<evidence type="ECO:0000313" key="6">
    <source>
        <dbReference type="EMBL" id="SGY95542.1"/>
    </source>
</evidence>
<dbReference type="KEGG" id="mvs:MVIS_3043"/>
<dbReference type="GO" id="GO:0009403">
    <property type="term" value="P:toxin biosynthetic process"/>
    <property type="evidence" value="ECO:0007669"/>
    <property type="project" value="InterPro"/>
</dbReference>
<keyword evidence="2 5" id="KW-0812">Transmembrane</keyword>
<feature type="transmembrane region" description="Helical" evidence="5">
    <location>
        <begin position="32"/>
        <end position="52"/>
    </location>
</feature>
<keyword evidence="3 5" id="KW-1133">Transmembrane helix</keyword>
<accession>A0A090IEW8</accession>